<sequence>MASIQIPGVGSVEVPDFATDYTLQQVLSVLSSQEAERVGELGQINQNIQKEASILQASLAEQRSAGADIGAGRRAQIQSNKNSAQTLQQMRKQHKDLVRASEKQTSILPRQTAQILRTAASMVGGKGIGDALSMMPGGLGQGISLATKVIGEFADSQRRLTDVGFGLGTSILDTTNAMLAFNVPLSELERVAGTHAVTLDYLNDGYTGQIDATEAVIKSVKPGILAFGQLSKNVRSSMAEFGNFGLTVTEVDSYLAEYLESDRKRGITANDSVGNLTENFKNLAAEVSAYANDTGRNRKDLMKAQLENMNRTDASTYSMMLRMKGEDAAADTFEKNLQVITNEMKSR</sequence>
<protein>
    <submittedName>
        <fullName evidence="1">Uncharacterized protein</fullName>
    </submittedName>
</protein>
<feature type="non-terminal residue" evidence="1">
    <location>
        <position position="347"/>
    </location>
</feature>
<gene>
    <name evidence="1" type="ORF">METZ01_LOCUS206401</name>
</gene>
<dbReference type="EMBL" id="UINC01046042">
    <property type="protein sequence ID" value="SVB53547.1"/>
    <property type="molecule type" value="Genomic_DNA"/>
</dbReference>
<name>A0A382EUP9_9ZZZZ</name>
<dbReference type="AlphaFoldDB" id="A0A382EUP9"/>
<proteinExistence type="predicted"/>
<organism evidence="1">
    <name type="scientific">marine metagenome</name>
    <dbReference type="NCBI Taxonomy" id="408172"/>
    <lineage>
        <taxon>unclassified sequences</taxon>
        <taxon>metagenomes</taxon>
        <taxon>ecological metagenomes</taxon>
    </lineage>
</organism>
<reference evidence="1" key="1">
    <citation type="submission" date="2018-05" db="EMBL/GenBank/DDBJ databases">
        <authorList>
            <person name="Lanie J.A."/>
            <person name="Ng W.-L."/>
            <person name="Kazmierczak K.M."/>
            <person name="Andrzejewski T.M."/>
            <person name="Davidsen T.M."/>
            <person name="Wayne K.J."/>
            <person name="Tettelin H."/>
            <person name="Glass J.I."/>
            <person name="Rusch D."/>
            <person name="Podicherti R."/>
            <person name="Tsui H.-C.T."/>
            <person name="Winkler M.E."/>
        </authorList>
    </citation>
    <scope>NUCLEOTIDE SEQUENCE</scope>
</reference>
<evidence type="ECO:0000313" key="1">
    <source>
        <dbReference type="EMBL" id="SVB53547.1"/>
    </source>
</evidence>
<accession>A0A382EUP9</accession>